<keyword evidence="4" id="KW-0472">Membrane</keyword>
<dbReference type="PATRIC" id="fig|54915.3.peg.6158"/>
<keyword evidence="6" id="KW-0175">Coiled coil</keyword>
<keyword evidence="2" id="KW-1134">Transmembrane beta strand</keyword>
<gene>
    <name evidence="9" type="ORF">ADS79_03925</name>
    <name evidence="8" type="ORF">BRE01_22290</name>
</gene>
<accession>A0A0K9YWR7</accession>
<dbReference type="GO" id="GO:0009279">
    <property type="term" value="C:cell outer membrane"/>
    <property type="evidence" value="ECO:0007669"/>
    <property type="project" value="UniProtKB-SubCell"/>
</dbReference>
<protein>
    <recommendedName>
        <fullName evidence="12">Outer membrane protein</fullName>
    </recommendedName>
</protein>
<evidence type="ECO:0000256" key="1">
    <source>
        <dbReference type="ARBA" id="ARBA00004442"/>
    </source>
</evidence>
<keyword evidence="5" id="KW-0998">Cell outer membrane</keyword>
<evidence type="ECO:0000313" key="8">
    <source>
        <dbReference type="EMBL" id="GED68527.1"/>
    </source>
</evidence>
<name>A0A0K9YWR7_9BACL</name>
<evidence type="ECO:0000256" key="3">
    <source>
        <dbReference type="ARBA" id="ARBA00022692"/>
    </source>
</evidence>
<dbReference type="GO" id="GO:0015288">
    <property type="term" value="F:porin activity"/>
    <property type="evidence" value="ECO:0007669"/>
    <property type="project" value="TreeGrafter"/>
</dbReference>
<dbReference type="EMBL" id="BJON01000008">
    <property type="protein sequence ID" value="GED68527.1"/>
    <property type="molecule type" value="Genomic_DNA"/>
</dbReference>
<dbReference type="STRING" id="54915.ADS79_03925"/>
<comment type="subcellular location">
    <subcellularLocation>
        <location evidence="1">Cell outer membrane</location>
    </subcellularLocation>
</comment>
<evidence type="ECO:0000313" key="10">
    <source>
        <dbReference type="Proteomes" id="UP000036834"/>
    </source>
</evidence>
<dbReference type="Proteomes" id="UP000319578">
    <property type="component" value="Unassembled WGS sequence"/>
</dbReference>
<dbReference type="OrthoDB" id="2464235at2"/>
<keyword evidence="3" id="KW-0812">Transmembrane</keyword>
<reference evidence="10" key="1">
    <citation type="submission" date="2015-07" db="EMBL/GenBank/DDBJ databases">
        <title>Genome sequencing project for genomic taxonomy and phylogenomics of Bacillus-like bacteria.</title>
        <authorList>
            <person name="Liu B."/>
            <person name="Wang J."/>
            <person name="Zhu Y."/>
            <person name="Liu G."/>
            <person name="Chen Q."/>
            <person name="Chen Z."/>
            <person name="Lan J."/>
            <person name="Che J."/>
            <person name="Ge C."/>
            <person name="Shi H."/>
            <person name="Pan Z."/>
            <person name="Liu X."/>
        </authorList>
    </citation>
    <scope>NUCLEOTIDE SEQUENCE [LARGE SCALE GENOMIC DNA]</scope>
    <source>
        <strain evidence="10">DSM 9887</strain>
    </source>
</reference>
<sequence>MKSRLFSTIYSTTLVTALLASSPLVFPTAHAFAAELKTIDVITMDQAIEKTLKNNADLELLRLAADTTYYDSLITLQDSQAIKENSIYTFKDAQTKYKKAAEAQRDIATSKATMDALKSSLQFQVKKAYLEVFFLEEKIKSHKESINRHYWYPSPNEEAKEGLAKLQTSHEQALAKLNVLLLEAPGKNWRLSTYDLTHYHLPTLEEVQANAYEKRPDMIKVEEERKLAEVKVNIVARYSLKSSYDGKIARNNLNKAEILLEKAKATVEKELKDNYDKVISAKKVMEESIAARDAAQKQYDETKADYSIRKVSLDELIDRETKLLDSEIKAIDSNYQYHVAVVTLKQSIGD</sequence>
<dbReference type="GO" id="GO:0015562">
    <property type="term" value="F:efflux transmembrane transporter activity"/>
    <property type="evidence" value="ECO:0007669"/>
    <property type="project" value="InterPro"/>
</dbReference>
<keyword evidence="11" id="KW-1185">Reference proteome</keyword>
<reference evidence="8 11" key="3">
    <citation type="submission" date="2019-06" db="EMBL/GenBank/DDBJ databases">
        <title>Whole genome shotgun sequence of Brevibacillus reuszeri NBRC 15719.</title>
        <authorList>
            <person name="Hosoyama A."/>
            <person name="Uohara A."/>
            <person name="Ohji S."/>
            <person name="Ichikawa N."/>
        </authorList>
    </citation>
    <scope>NUCLEOTIDE SEQUENCE [LARGE SCALE GENOMIC DNA]</scope>
    <source>
        <strain evidence="8 11">NBRC 15719</strain>
    </source>
</reference>
<dbReference type="EMBL" id="LGIQ01000005">
    <property type="protein sequence ID" value="KNB73133.1"/>
    <property type="molecule type" value="Genomic_DNA"/>
</dbReference>
<dbReference type="PANTHER" id="PTHR30026">
    <property type="entry name" value="OUTER MEMBRANE PROTEIN TOLC"/>
    <property type="match status" value="1"/>
</dbReference>
<comment type="caution">
    <text evidence="9">The sequence shown here is derived from an EMBL/GenBank/DDBJ whole genome shotgun (WGS) entry which is preliminary data.</text>
</comment>
<evidence type="ECO:0000256" key="7">
    <source>
        <dbReference type="SAM" id="SignalP"/>
    </source>
</evidence>
<dbReference type="GO" id="GO:1990281">
    <property type="term" value="C:efflux pump complex"/>
    <property type="evidence" value="ECO:0007669"/>
    <property type="project" value="TreeGrafter"/>
</dbReference>
<reference evidence="9" key="2">
    <citation type="submission" date="2015-07" db="EMBL/GenBank/DDBJ databases">
        <title>MeaNS - Measles Nucleotide Surveillance Program.</title>
        <authorList>
            <person name="Tran T."/>
            <person name="Druce J."/>
        </authorList>
    </citation>
    <scope>NUCLEOTIDE SEQUENCE</scope>
    <source>
        <strain evidence="9">DSM 9887</strain>
    </source>
</reference>
<keyword evidence="7" id="KW-0732">Signal</keyword>
<dbReference type="Gene3D" id="1.20.1600.10">
    <property type="entry name" value="Outer membrane efflux proteins (OEP)"/>
    <property type="match status" value="2"/>
</dbReference>
<evidence type="ECO:0000256" key="6">
    <source>
        <dbReference type="SAM" id="Coils"/>
    </source>
</evidence>
<feature type="chain" id="PRO_5005533777" description="Outer membrane protein" evidence="7">
    <location>
        <begin position="34"/>
        <end position="350"/>
    </location>
</feature>
<evidence type="ECO:0008006" key="12">
    <source>
        <dbReference type="Google" id="ProtNLM"/>
    </source>
</evidence>
<organism evidence="9 10">
    <name type="scientific">Brevibacillus reuszeri</name>
    <dbReference type="NCBI Taxonomy" id="54915"/>
    <lineage>
        <taxon>Bacteria</taxon>
        <taxon>Bacillati</taxon>
        <taxon>Bacillota</taxon>
        <taxon>Bacilli</taxon>
        <taxon>Bacillales</taxon>
        <taxon>Paenibacillaceae</taxon>
        <taxon>Brevibacillus</taxon>
    </lineage>
</organism>
<evidence type="ECO:0000256" key="2">
    <source>
        <dbReference type="ARBA" id="ARBA00022452"/>
    </source>
</evidence>
<dbReference type="InterPro" id="IPR051906">
    <property type="entry name" value="TolC-like"/>
</dbReference>
<evidence type="ECO:0000313" key="9">
    <source>
        <dbReference type="EMBL" id="KNB73133.1"/>
    </source>
</evidence>
<dbReference type="AlphaFoldDB" id="A0A0K9YWR7"/>
<dbReference type="PANTHER" id="PTHR30026:SF20">
    <property type="entry name" value="OUTER MEMBRANE PROTEIN TOLC"/>
    <property type="match status" value="1"/>
</dbReference>
<proteinExistence type="predicted"/>
<dbReference type="SUPFAM" id="SSF56954">
    <property type="entry name" value="Outer membrane efflux proteins (OEP)"/>
    <property type="match status" value="1"/>
</dbReference>
<evidence type="ECO:0000313" key="11">
    <source>
        <dbReference type="Proteomes" id="UP000319578"/>
    </source>
</evidence>
<dbReference type="Proteomes" id="UP000036834">
    <property type="component" value="Unassembled WGS sequence"/>
</dbReference>
<feature type="coiled-coil region" evidence="6">
    <location>
        <begin position="253"/>
        <end position="305"/>
    </location>
</feature>
<feature type="signal peptide" evidence="7">
    <location>
        <begin position="1"/>
        <end position="33"/>
    </location>
</feature>
<evidence type="ECO:0000256" key="5">
    <source>
        <dbReference type="ARBA" id="ARBA00023237"/>
    </source>
</evidence>
<evidence type="ECO:0000256" key="4">
    <source>
        <dbReference type="ARBA" id="ARBA00023136"/>
    </source>
</evidence>